<dbReference type="InterPro" id="IPR039422">
    <property type="entry name" value="MarR/SlyA-like"/>
</dbReference>
<dbReference type="InterPro" id="IPR036388">
    <property type="entry name" value="WH-like_DNA-bd_sf"/>
</dbReference>
<dbReference type="SUPFAM" id="SSF46785">
    <property type="entry name" value="Winged helix' DNA-binding domain"/>
    <property type="match status" value="1"/>
</dbReference>
<evidence type="ECO:0000313" key="5">
    <source>
        <dbReference type="EMBL" id="MBU3062417.1"/>
    </source>
</evidence>
<protein>
    <submittedName>
        <fullName evidence="5">MarR family winged helix-turn-helix transcriptional regulator</fullName>
    </submittedName>
</protein>
<dbReference type="SMART" id="SM00347">
    <property type="entry name" value="HTH_MARR"/>
    <property type="match status" value="1"/>
</dbReference>
<dbReference type="PANTHER" id="PTHR33164">
    <property type="entry name" value="TRANSCRIPTIONAL REGULATOR, MARR FAMILY"/>
    <property type="match status" value="1"/>
</dbReference>
<dbReference type="PROSITE" id="PS50995">
    <property type="entry name" value="HTH_MARR_2"/>
    <property type="match status" value="1"/>
</dbReference>
<evidence type="ECO:0000256" key="1">
    <source>
        <dbReference type="ARBA" id="ARBA00023015"/>
    </source>
</evidence>
<dbReference type="PRINTS" id="PR00598">
    <property type="entry name" value="HTHMARR"/>
</dbReference>
<dbReference type="EMBL" id="JAHKNI010000003">
    <property type="protein sequence ID" value="MBU3062417.1"/>
    <property type="molecule type" value="Genomic_DNA"/>
</dbReference>
<feature type="domain" description="HTH marR-type" evidence="4">
    <location>
        <begin position="19"/>
        <end position="151"/>
    </location>
</feature>
<evidence type="ECO:0000259" key="4">
    <source>
        <dbReference type="PROSITE" id="PS50995"/>
    </source>
</evidence>
<dbReference type="RefSeq" id="WP_215917265.1">
    <property type="nucleotide sequence ID" value="NZ_JAHKNI010000003.1"/>
</dbReference>
<sequence length="162" mass="17712">MAGSRAVQREVAASTAASGGPVSNALIRATRLHMTRARQLFQSVGLHPGHELLLMYLWDSGPCRQAELAAAFDTDSASMTRTVQRLERSGFVRRRPDPDDRRATLVESTPAGKALRSRVEQLWTELETDTVGGMSTAEQRRLLAGLERLGANLTAGPDDTRR</sequence>
<dbReference type="InterPro" id="IPR036390">
    <property type="entry name" value="WH_DNA-bd_sf"/>
</dbReference>
<comment type="caution">
    <text evidence="5">The sequence shown here is derived from an EMBL/GenBank/DDBJ whole genome shotgun (WGS) entry which is preliminary data.</text>
</comment>
<evidence type="ECO:0000256" key="3">
    <source>
        <dbReference type="ARBA" id="ARBA00023163"/>
    </source>
</evidence>
<evidence type="ECO:0000256" key="2">
    <source>
        <dbReference type="ARBA" id="ARBA00023125"/>
    </source>
</evidence>
<dbReference type="Gene3D" id="1.10.10.10">
    <property type="entry name" value="Winged helix-like DNA-binding domain superfamily/Winged helix DNA-binding domain"/>
    <property type="match status" value="1"/>
</dbReference>
<dbReference type="InterPro" id="IPR023187">
    <property type="entry name" value="Tscrpt_reg_MarR-type_CS"/>
</dbReference>
<keyword evidence="3" id="KW-0804">Transcription</keyword>
<keyword evidence="2" id="KW-0238">DNA-binding</keyword>
<keyword evidence="6" id="KW-1185">Reference proteome</keyword>
<dbReference type="Pfam" id="PF01047">
    <property type="entry name" value="MarR"/>
    <property type="match status" value="1"/>
</dbReference>
<dbReference type="PROSITE" id="PS01117">
    <property type="entry name" value="HTH_MARR_1"/>
    <property type="match status" value="1"/>
</dbReference>
<reference evidence="5 6" key="1">
    <citation type="submission" date="2021-06" db="EMBL/GenBank/DDBJ databases">
        <title>Actinomycetes sequencing.</title>
        <authorList>
            <person name="Shan Q."/>
        </authorList>
    </citation>
    <scope>NUCLEOTIDE SEQUENCE [LARGE SCALE GENOMIC DNA]</scope>
    <source>
        <strain evidence="5 6">NEAU-G5</strain>
    </source>
</reference>
<dbReference type="InterPro" id="IPR000835">
    <property type="entry name" value="HTH_MarR-typ"/>
</dbReference>
<dbReference type="Proteomes" id="UP000733379">
    <property type="component" value="Unassembled WGS sequence"/>
</dbReference>
<keyword evidence="1" id="KW-0805">Transcription regulation</keyword>
<evidence type="ECO:0000313" key="6">
    <source>
        <dbReference type="Proteomes" id="UP000733379"/>
    </source>
</evidence>
<organism evidence="5 6">
    <name type="scientific">Nocardia albiluteola</name>
    <dbReference type="NCBI Taxonomy" id="2842303"/>
    <lineage>
        <taxon>Bacteria</taxon>
        <taxon>Bacillati</taxon>
        <taxon>Actinomycetota</taxon>
        <taxon>Actinomycetes</taxon>
        <taxon>Mycobacteriales</taxon>
        <taxon>Nocardiaceae</taxon>
        <taxon>Nocardia</taxon>
    </lineage>
</organism>
<name>A0ABS6AWL0_9NOCA</name>
<accession>A0ABS6AWL0</accession>
<gene>
    <name evidence="5" type="ORF">KO481_12895</name>
</gene>
<dbReference type="PANTHER" id="PTHR33164:SF43">
    <property type="entry name" value="HTH-TYPE TRANSCRIPTIONAL REPRESSOR YETL"/>
    <property type="match status" value="1"/>
</dbReference>
<proteinExistence type="predicted"/>